<dbReference type="OrthoDB" id="10392755at2759"/>
<feature type="region of interest" description="Disordered" evidence="1">
    <location>
        <begin position="28"/>
        <end position="61"/>
    </location>
</feature>
<reference evidence="2 3" key="1">
    <citation type="submission" date="2020-04" db="EMBL/GenBank/DDBJ databases">
        <title>Perkinsus chesapeaki whole genome sequence.</title>
        <authorList>
            <person name="Bogema D.R."/>
        </authorList>
    </citation>
    <scope>NUCLEOTIDE SEQUENCE [LARGE SCALE GENOMIC DNA]</scope>
    <source>
        <strain evidence="2">ATCC PRA-425</strain>
    </source>
</reference>
<organism evidence="2 3">
    <name type="scientific">Perkinsus chesapeaki</name>
    <name type="common">Clam parasite</name>
    <name type="synonym">Perkinsus andrewsi</name>
    <dbReference type="NCBI Taxonomy" id="330153"/>
    <lineage>
        <taxon>Eukaryota</taxon>
        <taxon>Sar</taxon>
        <taxon>Alveolata</taxon>
        <taxon>Perkinsozoa</taxon>
        <taxon>Perkinsea</taxon>
        <taxon>Perkinsida</taxon>
        <taxon>Perkinsidae</taxon>
        <taxon>Perkinsus</taxon>
    </lineage>
</organism>
<protein>
    <submittedName>
        <fullName evidence="2">Uncharacterized protein</fullName>
    </submittedName>
</protein>
<dbReference type="EMBL" id="JAAPAO010002337">
    <property type="protein sequence ID" value="KAF4647843.1"/>
    <property type="molecule type" value="Genomic_DNA"/>
</dbReference>
<accession>A0A7J6KKM7</accession>
<feature type="non-terminal residue" evidence="2">
    <location>
        <position position="1"/>
    </location>
</feature>
<proteinExistence type="predicted"/>
<sequence length="303" mass="33989">FLSPPQIQLELHYALDCIQWARPPLAPTPSASPLDHTMPDATTSPTRPAPTPSTSETARRAQQWAYQATAPQSGTFHGGPSESYISFKNDMLRMKMVHNFDTLAFYYYTLRYLGGVALREAQKVLALPDDANTLPVTRVWSRLDALYMNSTAVRNVITTYSEQRQTTTEAVDDFLTRFEYTLIDYEATVGVDLTDDQKIGQLLSAVRPELRDELTMRRDTTCMNYATFRSAVQSIGRILDKRRQNLPSATTSTSSGVPPPLHDDPYGPTNFRVTSSTTNRSHRRNLGQPKGCYRCYAPGHRAA</sequence>
<feature type="compositionally biased region" description="Polar residues" evidence="1">
    <location>
        <begin position="246"/>
        <end position="256"/>
    </location>
</feature>
<evidence type="ECO:0000313" key="3">
    <source>
        <dbReference type="Proteomes" id="UP000591131"/>
    </source>
</evidence>
<feature type="compositionally biased region" description="Low complexity" evidence="1">
    <location>
        <begin position="28"/>
        <end position="56"/>
    </location>
</feature>
<comment type="caution">
    <text evidence="2">The sequence shown here is derived from an EMBL/GenBank/DDBJ whole genome shotgun (WGS) entry which is preliminary data.</text>
</comment>
<evidence type="ECO:0000256" key="1">
    <source>
        <dbReference type="SAM" id="MobiDB-lite"/>
    </source>
</evidence>
<name>A0A7J6KKM7_PERCH</name>
<feature type="non-terminal residue" evidence="2">
    <location>
        <position position="303"/>
    </location>
</feature>
<dbReference type="Proteomes" id="UP000591131">
    <property type="component" value="Unassembled WGS sequence"/>
</dbReference>
<feature type="region of interest" description="Disordered" evidence="1">
    <location>
        <begin position="246"/>
        <end position="289"/>
    </location>
</feature>
<keyword evidence="3" id="KW-1185">Reference proteome</keyword>
<dbReference type="AlphaFoldDB" id="A0A7J6KKM7"/>
<evidence type="ECO:0000313" key="2">
    <source>
        <dbReference type="EMBL" id="KAF4647843.1"/>
    </source>
</evidence>
<gene>
    <name evidence="2" type="ORF">FOL47_004065</name>
</gene>